<dbReference type="STRING" id="1156985.SAMN04488118_11956"/>
<sequence length="78" mass="8645">MCGESLKSPAQPTLRADWPQDRFTDKAVVYTPAFNVGYLLEIVTVPLQKCVEQLLLGADAEFRIGILSMGFDCWHGDA</sequence>
<name>A0A1G5RIG2_9RHOB</name>
<evidence type="ECO:0000313" key="1">
    <source>
        <dbReference type="EMBL" id="SCZ73873.1"/>
    </source>
</evidence>
<proteinExistence type="predicted"/>
<reference evidence="1 2" key="1">
    <citation type="submission" date="2016-10" db="EMBL/GenBank/DDBJ databases">
        <authorList>
            <person name="de Groot N.N."/>
        </authorList>
    </citation>
    <scope>NUCLEOTIDE SEQUENCE [LARGE SCALE GENOMIC DNA]</scope>
    <source>
        <strain evidence="1 2">U95</strain>
    </source>
</reference>
<dbReference type="EMBL" id="FMWG01000019">
    <property type="protein sequence ID" value="SCZ73873.1"/>
    <property type="molecule type" value="Genomic_DNA"/>
</dbReference>
<protein>
    <submittedName>
        <fullName evidence="1">Uncharacterized protein</fullName>
    </submittedName>
</protein>
<evidence type="ECO:0000313" key="2">
    <source>
        <dbReference type="Proteomes" id="UP000198767"/>
    </source>
</evidence>
<gene>
    <name evidence="1" type="ORF">SAMN04488118_11956</name>
</gene>
<organism evidence="1 2">
    <name type="scientific">Epibacterium ulvae</name>
    <dbReference type="NCBI Taxonomy" id="1156985"/>
    <lineage>
        <taxon>Bacteria</taxon>
        <taxon>Pseudomonadati</taxon>
        <taxon>Pseudomonadota</taxon>
        <taxon>Alphaproteobacteria</taxon>
        <taxon>Rhodobacterales</taxon>
        <taxon>Roseobacteraceae</taxon>
        <taxon>Epibacterium</taxon>
    </lineage>
</organism>
<keyword evidence="2" id="KW-1185">Reference proteome</keyword>
<dbReference type="AlphaFoldDB" id="A0A1G5RIG2"/>
<accession>A0A1G5RIG2</accession>
<dbReference type="Proteomes" id="UP000198767">
    <property type="component" value="Unassembled WGS sequence"/>
</dbReference>